<organism evidence="1 2">
    <name type="scientific">Viridibacillus soli</name>
    <dbReference type="NCBI Taxonomy" id="2798301"/>
    <lineage>
        <taxon>Bacteria</taxon>
        <taxon>Bacillati</taxon>
        <taxon>Bacillota</taxon>
        <taxon>Bacilli</taxon>
        <taxon>Bacillales</taxon>
        <taxon>Caryophanaceae</taxon>
        <taxon>Viridibacillus</taxon>
    </lineage>
</organism>
<evidence type="ECO:0000313" key="1">
    <source>
        <dbReference type="EMBL" id="MBK3495559.1"/>
    </source>
</evidence>
<gene>
    <name evidence="1" type="ORF">JFL43_11980</name>
</gene>
<proteinExistence type="predicted"/>
<sequence length="77" mass="8927">MRKMEFGTKAYFIASFKQNLMENYVLTETRSIGDIYTKLDQELKQSSSLENDNKSAYQSNLHKAYAQLKDEISGVEH</sequence>
<accession>A0ABS1H819</accession>
<dbReference type="Proteomes" id="UP000618943">
    <property type="component" value="Unassembled WGS sequence"/>
</dbReference>
<reference evidence="1 2" key="1">
    <citation type="submission" date="2020-12" db="EMBL/GenBank/DDBJ databases">
        <title>YIM B01967 draft genome.</title>
        <authorList>
            <person name="Yan X."/>
        </authorList>
    </citation>
    <scope>NUCLEOTIDE SEQUENCE [LARGE SCALE GENOMIC DNA]</scope>
    <source>
        <strain evidence="1 2">YIM B01967</strain>
    </source>
</reference>
<dbReference type="RefSeq" id="WP_200749223.1">
    <property type="nucleotide sequence ID" value="NZ_JAEOAH010000015.1"/>
</dbReference>
<comment type="caution">
    <text evidence="1">The sequence shown here is derived from an EMBL/GenBank/DDBJ whole genome shotgun (WGS) entry which is preliminary data.</text>
</comment>
<protein>
    <submittedName>
        <fullName evidence="1">Uncharacterized protein</fullName>
    </submittedName>
</protein>
<dbReference type="EMBL" id="JAEOAH010000015">
    <property type="protein sequence ID" value="MBK3495559.1"/>
    <property type="molecule type" value="Genomic_DNA"/>
</dbReference>
<keyword evidence="2" id="KW-1185">Reference proteome</keyword>
<evidence type="ECO:0000313" key="2">
    <source>
        <dbReference type="Proteomes" id="UP000618943"/>
    </source>
</evidence>
<name>A0ABS1H819_9BACL</name>